<keyword evidence="8" id="KW-0175">Coiled coil</keyword>
<evidence type="ECO:0000256" key="2">
    <source>
        <dbReference type="ARBA" id="ARBA00007613"/>
    </source>
</evidence>
<feature type="chain" id="PRO_5017265544" evidence="9">
    <location>
        <begin position="43"/>
        <end position="448"/>
    </location>
</feature>
<dbReference type="PANTHER" id="PTHR30026">
    <property type="entry name" value="OUTER MEMBRANE PROTEIN TOLC"/>
    <property type="match status" value="1"/>
</dbReference>
<dbReference type="GO" id="GO:0015288">
    <property type="term" value="F:porin activity"/>
    <property type="evidence" value="ECO:0007669"/>
    <property type="project" value="TreeGrafter"/>
</dbReference>
<evidence type="ECO:0000256" key="7">
    <source>
        <dbReference type="ARBA" id="ARBA00023237"/>
    </source>
</evidence>
<comment type="similarity">
    <text evidence="2">Belongs to the outer membrane factor (OMF) (TC 1.B.17) family.</text>
</comment>
<sequence>MIIPVLRVGREERASDMKLRCSIRMAALSAACLAGLSVPASAETLQEALTAAWLNNPGLDQQRDAARIAQERITEARAQRRPTVDLYSGYVYQSIDTNRPFAFNTGDFPVASAQLETRLPLYTGGRIVAGVRQARAGAMAADAQLDSAGQALLLDTLTAYVDILRDREVILIRQSSIELLTGQLTQSQDRFEVGDVTRTDVALSEARLEGGRAQLAAAEAQLEGSLAVYGFLTGLEAGELSPVPPTPALPASFEEALEIALQSNPDITSARHAEKAAAEGVEVARGALRPEVSIIAQAGVEEYHTEGFTDTSVVAGAQARIPLYAGGANSSALRQARLERSQAQSQLSQLQRAVRTQVARAWYAHLAAERAVEASKRQVDAAEIAYEGAQQELSVGTRTTLDVLDQEQQLLEARLSLATSERDRYVAAHQLLAAMGKLTPERLGLSVY</sequence>
<evidence type="ECO:0000256" key="9">
    <source>
        <dbReference type="SAM" id="SignalP"/>
    </source>
</evidence>
<feature type="signal peptide" evidence="9">
    <location>
        <begin position="1"/>
        <end position="42"/>
    </location>
</feature>
<dbReference type="SUPFAM" id="SSF56954">
    <property type="entry name" value="Outer membrane efflux proteins (OEP)"/>
    <property type="match status" value="1"/>
</dbReference>
<comment type="subcellular location">
    <subcellularLocation>
        <location evidence="1">Cell outer membrane</location>
    </subcellularLocation>
</comment>
<dbReference type="EMBL" id="QWFX01000013">
    <property type="protein sequence ID" value="RIJ28278.1"/>
    <property type="molecule type" value="Genomic_DNA"/>
</dbReference>
<evidence type="ECO:0000256" key="3">
    <source>
        <dbReference type="ARBA" id="ARBA00022448"/>
    </source>
</evidence>
<keyword evidence="11" id="KW-1185">Reference proteome</keyword>
<keyword evidence="3" id="KW-0813">Transport</keyword>
<dbReference type="Gene3D" id="1.20.1600.10">
    <property type="entry name" value="Outer membrane efflux proteins (OEP)"/>
    <property type="match status" value="1"/>
</dbReference>
<evidence type="ECO:0000313" key="10">
    <source>
        <dbReference type="EMBL" id="RIJ28278.1"/>
    </source>
</evidence>
<evidence type="ECO:0000256" key="4">
    <source>
        <dbReference type="ARBA" id="ARBA00022452"/>
    </source>
</evidence>
<keyword evidence="5" id="KW-0812">Transmembrane</keyword>
<organism evidence="10 11">
    <name type="scientific">Henriciella mobilis</name>
    <dbReference type="NCBI Taxonomy" id="2305467"/>
    <lineage>
        <taxon>Bacteria</taxon>
        <taxon>Pseudomonadati</taxon>
        <taxon>Pseudomonadota</taxon>
        <taxon>Alphaproteobacteria</taxon>
        <taxon>Hyphomonadales</taxon>
        <taxon>Hyphomonadaceae</taxon>
        <taxon>Henriciella</taxon>
    </lineage>
</organism>
<accession>A0A399RA47</accession>
<evidence type="ECO:0000256" key="1">
    <source>
        <dbReference type="ARBA" id="ARBA00004442"/>
    </source>
</evidence>
<evidence type="ECO:0000256" key="5">
    <source>
        <dbReference type="ARBA" id="ARBA00022692"/>
    </source>
</evidence>
<dbReference type="InterPro" id="IPR003423">
    <property type="entry name" value="OMP_efflux"/>
</dbReference>
<dbReference type="InterPro" id="IPR051906">
    <property type="entry name" value="TolC-like"/>
</dbReference>
<reference evidence="10 11" key="1">
    <citation type="submission" date="2018-08" db="EMBL/GenBank/DDBJ databases">
        <title>Henriciella mobilis sp. nov., isolated from seawater.</title>
        <authorList>
            <person name="Cheng H."/>
            <person name="Wu Y.-H."/>
            <person name="Xu X.-W."/>
            <person name="Guo L.-L."/>
        </authorList>
    </citation>
    <scope>NUCLEOTIDE SEQUENCE [LARGE SCALE GENOMIC DNA]</scope>
    <source>
        <strain evidence="10 11">JN25</strain>
    </source>
</reference>
<dbReference type="Proteomes" id="UP000266385">
    <property type="component" value="Unassembled WGS sequence"/>
</dbReference>
<dbReference type="GO" id="GO:0009279">
    <property type="term" value="C:cell outer membrane"/>
    <property type="evidence" value="ECO:0007669"/>
    <property type="project" value="UniProtKB-SubCell"/>
</dbReference>
<evidence type="ECO:0000256" key="6">
    <source>
        <dbReference type="ARBA" id="ARBA00023136"/>
    </source>
</evidence>
<gene>
    <name evidence="10" type="ORF">D1223_12830</name>
</gene>
<proteinExistence type="inferred from homology"/>
<keyword evidence="9" id="KW-0732">Signal</keyword>
<protein>
    <submittedName>
        <fullName evidence="10">Type I secretion protein TolC</fullName>
    </submittedName>
</protein>
<comment type="caution">
    <text evidence="10">The sequence shown here is derived from an EMBL/GenBank/DDBJ whole genome shotgun (WGS) entry which is preliminary data.</text>
</comment>
<evidence type="ECO:0000313" key="11">
    <source>
        <dbReference type="Proteomes" id="UP000266385"/>
    </source>
</evidence>
<dbReference type="GO" id="GO:0015562">
    <property type="term" value="F:efflux transmembrane transporter activity"/>
    <property type="evidence" value="ECO:0007669"/>
    <property type="project" value="InterPro"/>
</dbReference>
<dbReference type="InterPro" id="IPR010130">
    <property type="entry name" value="T1SS_OMP_TolC"/>
</dbReference>
<keyword evidence="6" id="KW-0472">Membrane</keyword>
<dbReference type="PANTHER" id="PTHR30026:SF22">
    <property type="entry name" value="OUTER MEMBRANE EFFLUX PROTEIN"/>
    <property type="match status" value="1"/>
</dbReference>
<keyword evidence="4" id="KW-1134">Transmembrane beta strand</keyword>
<dbReference type="GO" id="GO:1990281">
    <property type="term" value="C:efflux pump complex"/>
    <property type="evidence" value="ECO:0007669"/>
    <property type="project" value="TreeGrafter"/>
</dbReference>
<keyword evidence="7" id="KW-0998">Cell outer membrane</keyword>
<evidence type="ECO:0000256" key="8">
    <source>
        <dbReference type="SAM" id="Coils"/>
    </source>
</evidence>
<feature type="coiled-coil region" evidence="8">
    <location>
        <begin position="333"/>
        <end position="392"/>
    </location>
</feature>
<dbReference type="NCBIfam" id="TIGR01844">
    <property type="entry name" value="type_I_sec_TolC"/>
    <property type="match status" value="1"/>
</dbReference>
<dbReference type="Pfam" id="PF02321">
    <property type="entry name" value="OEP"/>
    <property type="match status" value="2"/>
</dbReference>
<dbReference type="AlphaFoldDB" id="A0A399RA47"/>
<name>A0A399RA47_9PROT</name>